<accession>F0SKL0</accession>
<keyword evidence="3" id="KW-1185">Reference proteome</keyword>
<evidence type="ECO:0008006" key="4">
    <source>
        <dbReference type="Google" id="ProtNLM"/>
    </source>
</evidence>
<dbReference type="STRING" id="756272.Plabr_4419"/>
<dbReference type="Proteomes" id="UP000006860">
    <property type="component" value="Chromosome"/>
</dbReference>
<evidence type="ECO:0000313" key="2">
    <source>
        <dbReference type="EMBL" id="ADY61991.1"/>
    </source>
</evidence>
<feature type="compositionally biased region" description="Basic and acidic residues" evidence="1">
    <location>
        <begin position="7"/>
        <end position="19"/>
    </location>
</feature>
<dbReference type="EMBL" id="CP002546">
    <property type="protein sequence ID" value="ADY61991.1"/>
    <property type="molecule type" value="Genomic_DNA"/>
</dbReference>
<protein>
    <recommendedName>
        <fullName evidence="4">Replication initiation factor</fullName>
    </recommendedName>
</protein>
<name>F0SKL0_RUBBR</name>
<evidence type="ECO:0000256" key="1">
    <source>
        <dbReference type="SAM" id="MobiDB-lite"/>
    </source>
</evidence>
<evidence type="ECO:0000313" key="3">
    <source>
        <dbReference type="Proteomes" id="UP000006860"/>
    </source>
</evidence>
<organism evidence="2 3">
    <name type="scientific">Rubinisphaera brasiliensis (strain ATCC 49424 / DSM 5305 / JCM 21570 / IAM 15109 / NBRC 103401 / IFAM 1448)</name>
    <name type="common">Planctomyces brasiliensis</name>
    <dbReference type="NCBI Taxonomy" id="756272"/>
    <lineage>
        <taxon>Bacteria</taxon>
        <taxon>Pseudomonadati</taxon>
        <taxon>Planctomycetota</taxon>
        <taxon>Planctomycetia</taxon>
        <taxon>Planctomycetales</taxon>
        <taxon>Planctomycetaceae</taxon>
        <taxon>Rubinisphaera</taxon>
    </lineage>
</organism>
<reference evidence="3" key="1">
    <citation type="submission" date="2011-02" db="EMBL/GenBank/DDBJ databases">
        <title>The complete genome of Planctomyces brasiliensis DSM 5305.</title>
        <authorList>
            <person name="Lucas S."/>
            <person name="Copeland A."/>
            <person name="Lapidus A."/>
            <person name="Bruce D."/>
            <person name="Goodwin L."/>
            <person name="Pitluck S."/>
            <person name="Kyrpides N."/>
            <person name="Mavromatis K."/>
            <person name="Pagani I."/>
            <person name="Ivanova N."/>
            <person name="Ovchinnikova G."/>
            <person name="Lu M."/>
            <person name="Detter J.C."/>
            <person name="Han C."/>
            <person name="Land M."/>
            <person name="Hauser L."/>
            <person name="Markowitz V."/>
            <person name="Cheng J.-F."/>
            <person name="Hugenholtz P."/>
            <person name="Woyke T."/>
            <person name="Wu D."/>
            <person name="Tindall B."/>
            <person name="Pomrenke H.G."/>
            <person name="Brambilla E."/>
            <person name="Klenk H.-P."/>
            <person name="Eisen J.A."/>
        </authorList>
    </citation>
    <scope>NUCLEOTIDE SEQUENCE [LARGE SCALE GENOMIC DNA]</scope>
    <source>
        <strain evidence="3">ATCC 49424 / DSM 5305 / JCM 21570 / NBRC 103401 / IFAM 1448</strain>
    </source>
</reference>
<gene>
    <name evidence="2" type="ordered locus">Plabr_4419</name>
</gene>
<sequence length="452" mass="51857">MLNATERPSEERRRGRGDATSEGEQNAMSACPSNTQTSDSHVGMKNKDSDSGDEAFIRETEKAVREPSLNIDWLEGVMCVEWGDCFDNRHVTEMYKAQREAQEAKTCIRVSLGEHTALIHERGMGTGRQARMTFRFDLYGFTLGLAFRENPTRRLPNLYYKIPGDACLYQGVDRCLQVIREIVSWLDGDVVDDVVRRVDLAFDVPELDINSWMIPSMEDGKFLTSSHFWELPDGIHGKRSIIVGKRETSRLVIYDKRFQAEQSKDCVYLQAVVDRRWNGGLPDNATRIEYQLRRPWLAKFGLDRLESVIANQGAIVDRLIQPGRGRHFVFTEHVPDRKNNHQSRAGIDSRWQTLMDQMAKAAGRPAVDLVPIRSTTFRLERAANTVRGYLTSVAAKIGHPCDTQEDLCNVLKYLWQLNEWKEHDLQQICERKRCQMGTANLVSWDQSWDVPF</sequence>
<feature type="compositionally biased region" description="Polar residues" evidence="1">
    <location>
        <begin position="22"/>
        <end position="40"/>
    </location>
</feature>
<dbReference type="KEGG" id="pbs:Plabr_4419"/>
<dbReference type="AlphaFoldDB" id="F0SKL0"/>
<feature type="region of interest" description="Disordered" evidence="1">
    <location>
        <begin position="1"/>
        <end position="53"/>
    </location>
</feature>
<proteinExistence type="predicted"/>
<dbReference type="HOGENOM" id="CLU_605312_0_0_0"/>